<sequence length="113" mass="12174">MAPPQRYTLTYSVPPSHLEETKKAVFAAGGGSFEDGKYVQVAYESTGTGQFMPVSAKGAVPHTGSVDTLARIEEVRVEIHCGSPDIAKASVAALKQAHPFEVVAYEVYKIEQF</sequence>
<reference evidence="2 3" key="1">
    <citation type="journal article" date="2018" name="IMA Fungus">
        <title>IMA Genome-F 9: Draft genome sequence of Annulohypoxylon stygium, Aspergillus mulundensis, Berkeleyomyces basicola (syn. Thielaviopsis basicola), Ceratocystis smalleyi, two Cercospora beticola strains, Coleophoma cylindrospora, Fusarium fracticaudum, Phialophora cf. hyalina, and Morchella septimelata.</title>
        <authorList>
            <person name="Wingfield B.D."/>
            <person name="Bills G.F."/>
            <person name="Dong Y."/>
            <person name="Huang W."/>
            <person name="Nel W.J."/>
            <person name="Swalarsk-Parry B.S."/>
            <person name="Vaghefi N."/>
            <person name="Wilken P.M."/>
            <person name="An Z."/>
            <person name="de Beer Z.W."/>
            <person name="De Vos L."/>
            <person name="Chen L."/>
            <person name="Duong T.A."/>
            <person name="Gao Y."/>
            <person name="Hammerbacher A."/>
            <person name="Kikkert J.R."/>
            <person name="Li Y."/>
            <person name="Li H."/>
            <person name="Li K."/>
            <person name="Li Q."/>
            <person name="Liu X."/>
            <person name="Ma X."/>
            <person name="Naidoo K."/>
            <person name="Pethybridge S.J."/>
            <person name="Sun J."/>
            <person name="Steenkamp E.T."/>
            <person name="van der Nest M.A."/>
            <person name="van Wyk S."/>
            <person name="Wingfield M.J."/>
            <person name="Xiong C."/>
            <person name="Yue Q."/>
            <person name="Zhang X."/>
        </authorList>
    </citation>
    <scope>NUCLEOTIDE SEQUENCE [LARGE SCALE GENOMIC DNA]</scope>
    <source>
        <strain evidence="2 3">BP6252</strain>
    </source>
</reference>
<protein>
    <recommendedName>
        <fullName evidence="1">ATP phosphoribosyltransferase</fullName>
    </recommendedName>
</protein>
<accession>A0A3D8SFP0</accession>
<evidence type="ECO:0000313" key="3">
    <source>
        <dbReference type="Proteomes" id="UP000256645"/>
    </source>
</evidence>
<organism evidence="2 3">
    <name type="scientific">Coleophoma cylindrospora</name>
    <dbReference type="NCBI Taxonomy" id="1849047"/>
    <lineage>
        <taxon>Eukaryota</taxon>
        <taxon>Fungi</taxon>
        <taxon>Dikarya</taxon>
        <taxon>Ascomycota</taxon>
        <taxon>Pezizomycotina</taxon>
        <taxon>Leotiomycetes</taxon>
        <taxon>Helotiales</taxon>
        <taxon>Dermateaceae</taxon>
        <taxon>Coleophoma</taxon>
    </lineage>
</organism>
<dbReference type="InterPro" id="IPR036069">
    <property type="entry name" value="DUF34/NIF3_sf"/>
</dbReference>
<dbReference type="PANTHER" id="PTHR41774">
    <property type="match status" value="1"/>
</dbReference>
<dbReference type="STRING" id="1849047.A0A3D8SFP0"/>
<evidence type="ECO:0000313" key="2">
    <source>
        <dbReference type="EMBL" id="RDW85011.1"/>
    </source>
</evidence>
<proteinExistence type="predicted"/>
<gene>
    <name evidence="2" type="ORF">BP6252_02601</name>
</gene>
<dbReference type="SUPFAM" id="SSF102705">
    <property type="entry name" value="NIF3 (NGG1p interacting factor 3)-like"/>
    <property type="match status" value="1"/>
</dbReference>
<dbReference type="EMBL" id="PDLM01000002">
    <property type="protein sequence ID" value="RDW85011.1"/>
    <property type="molecule type" value="Genomic_DNA"/>
</dbReference>
<dbReference type="OrthoDB" id="15981at2759"/>
<dbReference type="AlphaFoldDB" id="A0A3D8SFP0"/>
<name>A0A3D8SFP0_9HELO</name>
<dbReference type="Gene3D" id="3.30.70.120">
    <property type="match status" value="1"/>
</dbReference>
<comment type="caution">
    <text evidence="2">The sequence shown here is derived from an EMBL/GenBank/DDBJ whole genome shotgun (WGS) entry which is preliminary data.</text>
</comment>
<dbReference type="Proteomes" id="UP000256645">
    <property type="component" value="Unassembled WGS sequence"/>
</dbReference>
<evidence type="ECO:0000256" key="1">
    <source>
        <dbReference type="ARBA" id="ARBA00020998"/>
    </source>
</evidence>
<keyword evidence="3" id="KW-1185">Reference proteome</keyword>
<dbReference type="InterPro" id="IPR015867">
    <property type="entry name" value="N-reg_PII/ATP_PRibTrfase_C"/>
</dbReference>
<dbReference type="PANTHER" id="PTHR41774:SF1">
    <property type="entry name" value="NGG1P INTERACTING FACTOR NIF3"/>
    <property type="match status" value="1"/>
</dbReference>